<keyword evidence="2 5" id="KW-0238">DNA-binding</keyword>
<dbReference type="InterPro" id="IPR051081">
    <property type="entry name" value="HTH_MetalResp_TranReg"/>
</dbReference>
<reference evidence="5 6" key="1">
    <citation type="submission" date="2016-10" db="EMBL/GenBank/DDBJ databases">
        <authorList>
            <person name="de Groot N.N."/>
        </authorList>
    </citation>
    <scope>NUCLEOTIDE SEQUENCE [LARGE SCALE GENOMIC DNA]</scope>
    <source>
        <strain evidence="5 6">CGMCC 1.10239</strain>
    </source>
</reference>
<dbReference type="SMART" id="SM00418">
    <property type="entry name" value="HTH_ARSR"/>
    <property type="match status" value="1"/>
</dbReference>
<organism evidence="5 6">
    <name type="scientific">Paenibacillus jilunlii</name>
    <dbReference type="NCBI Taxonomy" id="682956"/>
    <lineage>
        <taxon>Bacteria</taxon>
        <taxon>Bacillati</taxon>
        <taxon>Bacillota</taxon>
        <taxon>Bacilli</taxon>
        <taxon>Bacillales</taxon>
        <taxon>Paenibacillaceae</taxon>
        <taxon>Paenibacillus</taxon>
    </lineage>
</organism>
<keyword evidence="1" id="KW-0805">Transcription regulation</keyword>
<evidence type="ECO:0000259" key="4">
    <source>
        <dbReference type="PROSITE" id="PS50987"/>
    </source>
</evidence>
<protein>
    <submittedName>
        <fullName evidence="5">DNA-binding transcriptional regulator, ArsR family</fullName>
    </submittedName>
</protein>
<dbReference type="EMBL" id="FNGM01000009">
    <property type="protein sequence ID" value="SDM14743.1"/>
    <property type="molecule type" value="Genomic_DNA"/>
</dbReference>
<evidence type="ECO:0000256" key="1">
    <source>
        <dbReference type="ARBA" id="ARBA00023015"/>
    </source>
</evidence>
<dbReference type="PANTHER" id="PTHR33154:SF18">
    <property type="entry name" value="ARSENICAL RESISTANCE OPERON REPRESSOR"/>
    <property type="match status" value="1"/>
</dbReference>
<dbReference type="CDD" id="cd00090">
    <property type="entry name" value="HTH_ARSR"/>
    <property type="match status" value="1"/>
</dbReference>
<name>A0A1G9QUW6_9BACL</name>
<dbReference type="OrthoDB" id="1706794at2"/>
<dbReference type="InterPro" id="IPR011991">
    <property type="entry name" value="ArsR-like_HTH"/>
</dbReference>
<dbReference type="Pfam" id="PF01022">
    <property type="entry name" value="HTH_5"/>
    <property type="match status" value="1"/>
</dbReference>
<evidence type="ECO:0000256" key="3">
    <source>
        <dbReference type="ARBA" id="ARBA00023163"/>
    </source>
</evidence>
<evidence type="ECO:0000313" key="6">
    <source>
        <dbReference type="Proteomes" id="UP000182783"/>
    </source>
</evidence>
<dbReference type="InterPro" id="IPR001845">
    <property type="entry name" value="HTH_ArsR_DNA-bd_dom"/>
</dbReference>
<sequence>MINPDKIVKLMKFDYCEPLEFIAALTMAAKVESMNELAQELKFTPEPQFTEMLEDVISRLSRHVKEELARFFGKTLTYDRLDAVLSQVFYDDDKVETVEAWMECYNKRQPGELAAMLVEAVYASSGPDWRGGFSFEEVCQDSALLYRLVAAVPLPDGELHAELMDHARFPGEFKQRTQMLLDSFFRHGFLVLRKRLRELGEEGAARYGVYFHEHPEKAFGEIANSGKELIVKDTRVHISYISQVRVDFRHFEGVSRLDWMVLGYRNDALASQREEKEAIEQFLKVISDKRRLEIIELLKQSNRYAGELAQLLMLTPAAINYHTNLLIDLNLIRITRMDSRIYYVLDTERLAALMDQTKSLLLR</sequence>
<keyword evidence="3" id="KW-0804">Transcription</keyword>
<dbReference type="SUPFAM" id="SSF46785">
    <property type="entry name" value="Winged helix' DNA-binding domain"/>
    <property type="match status" value="1"/>
</dbReference>
<dbReference type="Proteomes" id="UP000182783">
    <property type="component" value="Unassembled WGS sequence"/>
</dbReference>
<dbReference type="GO" id="GO:0003677">
    <property type="term" value="F:DNA binding"/>
    <property type="evidence" value="ECO:0007669"/>
    <property type="project" value="UniProtKB-KW"/>
</dbReference>
<evidence type="ECO:0000256" key="2">
    <source>
        <dbReference type="ARBA" id="ARBA00023125"/>
    </source>
</evidence>
<dbReference type="AlphaFoldDB" id="A0A1G9QUW6"/>
<dbReference type="PROSITE" id="PS50987">
    <property type="entry name" value="HTH_ARSR_2"/>
    <property type="match status" value="1"/>
</dbReference>
<dbReference type="PANTHER" id="PTHR33154">
    <property type="entry name" value="TRANSCRIPTIONAL REGULATOR, ARSR FAMILY"/>
    <property type="match status" value="1"/>
</dbReference>
<accession>A0A1G9QUW6</accession>
<dbReference type="Gene3D" id="1.10.10.10">
    <property type="entry name" value="Winged helix-like DNA-binding domain superfamily/Winged helix DNA-binding domain"/>
    <property type="match status" value="1"/>
</dbReference>
<proteinExistence type="predicted"/>
<feature type="domain" description="HTH arsR-type" evidence="4">
    <location>
        <begin position="271"/>
        <end position="363"/>
    </location>
</feature>
<dbReference type="GO" id="GO:0003700">
    <property type="term" value="F:DNA-binding transcription factor activity"/>
    <property type="evidence" value="ECO:0007669"/>
    <property type="project" value="InterPro"/>
</dbReference>
<dbReference type="InterPro" id="IPR036390">
    <property type="entry name" value="WH_DNA-bd_sf"/>
</dbReference>
<dbReference type="InterPro" id="IPR036388">
    <property type="entry name" value="WH-like_DNA-bd_sf"/>
</dbReference>
<gene>
    <name evidence="5" type="ORF">SAMN05216191_109137</name>
</gene>
<evidence type="ECO:0000313" key="5">
    <source>
        <dbReference type="EMBL" id="SDM14743.1"/>
    </source>
</evidence>
<dbReference type="RefSeq" id="WP_062523695.1">
    <property type="nucleotide sequence ID" value="NZ_CP048429.1"/>
</dbReference>